<dbReference type="PANTHER" id="PTHR35609">
    <property type="entry name" value="MACRO DOMAIN-CONTAINING PROTEIN"/>
    <property type="match status" value="1"/>
</dbReference>
<gene>
    <name evidence="1" type="ORF">WKW80_34860</name>
</gene>
<accession>A0ABU8WB20</accession>
<dbReference type="PANTHER" id="PTHR35609:SF1">
    <property type="entry name" value="MACRO DOMAIN-CONTAINING PROTEIN"/>
    <property type="match status" value="1"/>
</dbReference>
<organism evidence="1 2">
    <name type="scientific">Variovorax humicola</name>
    <dbReference type="NCBI Taxonomy" id="1769758"/>
    <lineage>
        <taxon>Bacteria</taxon>
        <taxon>Pseudomonadati</taxon>
        <taxon>Pseudomonadota</taxon>
        <taxon>Betaproteobacteria</taxon>
        <taxon>Burkholderiales</taxon>
        <taxon>Comamonadaceae</taxon>
        <taxon>Variovorax</taxon>
    </lineage>
</organism>
<dbReference type="EMBL" id="JBBKZV010000051">
    <property type="protein sequence ID" value="MEJ8827113.1"/>
    <property type="molecule type" value="Genomic_DNA"/>
</dbReference>
<evidence type="ECO:0000313" key="1">
    <source>
        <dbReference type="EMBL" id="MEJ8827113.1"/>
    </source>
</evidence>
<sequence>MDWFEQITGFAEKDFDTTQARLSVVDGRLRSTHSERTLGVGQLELPTLAELRHRAAPWTTGQGATRISCIRGDARNLHRDSRNAGALFQVASQFNLLEMTGPSVTPEDGVTRYAGDPTQGPACAIATGAGTIYRNYLAPVGGHPGQRANRQLDCLRDVGMALGNVDDALWKMQNGYCLVTEQGLASIDAKLERLSETQRDEVMLRLRIGLHRDVEVTDLGAGHAVSQAYCSALPVAYNRVRNTGHWARFASLVLDAAYEATLLSAAINRAANSNPVVFLTRLGGGAFGNDSRWIAAAVRRALNVCRDADLDVRIVSHGDPDSGMLALVDEWNDKQ</sequence>
<dbReference type="Proteomes" id="UP001363010">
    <property type="component" value="Unassembled WGS sequence"/>
</dbReference>
<comment type="caution">
    <text evidence="1">The sequence shown here is derived from an EMBL/GenBank/DDBJ whole genome shotgun (WGS) entry which is preliminary data.</text>
</comment>
<evidence type="ECO:0000313" key="2">
    <source>
        <dbReference type="Proteomes" id="UP001363010"/>
    </source>
</evidence>
<name>A0ABU8WB20_9BURK</name>
<dbReference type="RefSeq" id="WP_340368152.1">
    <property type="nucleotide sequence ID" value="NZ_JBBKZV010000051.1"/>
</dbReference>
<reference evidence="1 2" key="1">
    <citation type="submission" date="2024-03" db="EMBL/GenBank/DDBJ databases">
        <title>Novel species of the genus Variovorax.</title>
        <authorList>
            <person name="Liu Q."/>
            <person name="Xin Y.-H."/>
        </authorList>
    </citation>
    <scope>NUCLEOTIDE SEQUENCE [LARGE SCALE GENOMIC DNA]</scope>
    <source>
        <strain evidence="1 2">KACC 18501</strain>
    </source>
</reference>
<protein>
    <submittedName>
        <fullName evidence="1">Uncharacterized protein</fullName>
    </submittedName>
</protein>
<keyword evidence="2" id="KW-1185">Reference proteome</keyword>
<proteinExistence type="predicted"/>